<sequence>MNIVVLASHQLRHRYFINHLNTHFSLSAIMIEKFLYPPPYSFSK</sequence>
<name>A0A382YZ85_9ZZZZ</name>
<proteinExistence type="predicted"/>
<protein>
    <submittedName>
        <fullName evidence="1">Uncharacterized protein</fullName>
    </submittedName>
</protein>
<dbReference type="EMBL" id="UINC01179619">
    <property type="protein sequence ID" value="SVD88390.1"/>
    <property type="molecule type" value="Genomic_DNA"/>
</dbReference>
<evidence type="ECO:0000313" key="1">
    <source>
        <dbReference type="EMBL" id="SVD88390.1"/>
    </source>
</evidence>
<reference evidence="1" key="1">
    <citation type="submission" date="2018-05" db="EMBL/GenBank/DDBJ databases">
        <authorList>
            <person name="Lanie J.A."/>
            <person name="Ng W.-L."/>
            <person name="Kazmierczak K.M."/>
            <person name="Andrzejewski T.M."/>
            <person name="Davidsen T.M."/>
            <person name="Wayne K.J."/>
            <person name="Tettelin H."/>
            <person name="Glass J.I."/>
            <person name="Rusch D."/>
            <person name="Podicherti R."/>
            <person name="Tsui H.-C.T."/>
            <person name="Winkler M.E."/>
        </authorList>
    </citation>
    <scope>NUCLEOTIDE SEQUENCE</scope>
</reference>
<accession>A0A382YZ85</accession>
<dbReference type="AlphaFoldDB" id="A0A382YZ85"/>
<feature type="non-terminal residue" evidence="1">
    <location>
        <position position="44"/>
    </location>
</feature>
<organism evidence="1">
    <name type="scientific">marine metagenome</name>
    <dbReference type="NCBI Taxonomy" id="408172"/>
    <lineage>
        <taxon>unclassified sequences</taxon>
        <taxon>metagenomes</taxon>
        <taxon>ecological metagenomes</taxon>
    </lineage>
</organism>
<gene>
    <name evidence="1" type="ORF">METZ01_LOCUS441244</name>
</gene>